<proteinExistence type="predicted"/>
<evidence type="ECO:0000313" key="2">
    <source>
        <dbReference type="EMBL" id="KAK6171729.1"/>
    </source>
</evidence>
<protein>
    <recommendedName>
        <fullName evidence="1">GRHL1/CP2 C-terminal domain-containing protein</fullName>
    </recommendedName>
</protein>
<feature type="domain" description="GRHL1/CP2 C-terminal" evidence="1">
    <location>
        <begin position="1"/>
        <end position="70"/>
    </location>
</feature>
<comment type="caution">
    <text evidence="2">The sequence shown here is derived from an EMBL/GenBank/DDBJ whole genome shotgun (WGS) entry which is preliminary data.</text>
</comment>
<dbReference type="GO" id="GO:0000978">
    <property type="term" value="F:RNA polymerase II cis-regulatory region sequence-specific DNA binding"/>
    <property type="evidence" value="ECO:0007669"/>
    <property type="project" value="TreeGrafter"/>
</dbReference>
<dbReference type="InterPro" id="IPR057520">
    <property type="entry name" value="GRHL1/CP2_C"/>
</dbReference>
<dbReference type="GO" id="GO:0005634">
    <property type="term" value="C:nucleus"/>
    <property type="evidence" value="ECO:0007669"/>
    <property type="project" value="TreeGrafter"/>
</dbReference>
<dbReference type="AlphaFoldDB" id="A0AAN8J9X9"/>
<dbReference type="PANTHER" id="PTHR11037:SF20">
    <property type="entry name" value="PROTEIN GRAINYHEAD"/>
    <property type="match status" value="1"/>
</dbReference>
<dbReference type="GO" id="GO:0001228">
    <property type="term" value="F:DNA-binding transcription activator activity, RNA polymerase II-specific"/>
    <property type="evidence" value="ECO:0007669"/>
    <property type="project" value="TreeGrafter"/>
</dbReference>
<name>A0AAN8J9X9_PATCE</name>
<evidence type="ECO:0000313" key="3">
    <source>
        <dbReference type="Proteomes" id="UP001347796"/>
    </source>
</evidence>
<evidence type="ECO:0000259" key="1">
    <source>
        <dbReference type="Pfam" id="PF25416"/>
    </source>
</evidence>
<accession>A0AAN8J9X9</accession>
<reference evidence="2 3" key="1">
    <citation type="submission" date="2024-01" db="EMBL/GenBank/DDBJ databases">
        <title>The genome of the rayed Mediterranean limpet Patella caerulea (Linnaeus, 1758).</title>
        <authorList>
            <person name="Anh-Thu Weber A."/>
            <person name="Halstead-Nussloch G."/>
        </authorList>
    </citation>
    <scope>NUCLEOTIDE SEQUENCE [LARGE SCALE GENOMIC DNA]</scope>
    <source>
        <strain evidence="2">AATW-2023a</strain>
        <tissue evidence="2">Whole specimen</tissue>
    </source>
</reference>
<sequence length="78" mass="9284">MLKEPTLNCLIQAIEEKYQICRKKIRNLFKKSIKGILVNMDDNIIQHYSHESTFIIEINKNEEQFDVLLIELEPHSLK</sequence>
<gene>
    <name evidence="2" type="ORF">SNE40_018167</name>
</gene>
<dbReference type="PANTHER" id="PTHR11037">
    <property type="entry name" value="TRANSCRIPTION FACTOR CP2"/>
    <property type="match status" value="1"/>
</dbReference>
<dbReference type="Pfam" id="PF25416">
    <property type="entry name" value="GRHL1_C"/>
    <property type="match status" value="1"/>
</dbReference>
<organism evidence="2 3">
    <name type="scientific">Patella caerulea</name>
    <name type="common">Rayed Mediterranean limpet</name>
    <dbReference type="NCBI Taxonomy" id="87958"/>
    <lineage>
        <taxon>Eukaryota</taxon>
        <taxon>Metazoa</taxon>
        <taxon>Spiralia</taxon>
        <taxon>Lophotrochozoa</taxon>
        <taxon>Mollusca</taxon>
        <taxon>Gastropoda</taxon>
        <taxon>Patellogastropoda</taxon>
        <taxon>Patelloidea</taxon>
        <taxon>Patellidae</taxon>
        <taxon>Patella</taxon>
    </lineage>
</organism>
<dbReference type="Proteomes" id="UP001347796">
    <property type="component" value="Unassembled WGS sequence"/>
</dbReference>
<dbReference type="InterPro" id="IPR040167">
    <property type="entry name" value="TF_CP2-like"/>
</dbReference>
<dbReference type="EMBL" id="JAZGQO010000013">
    <property type="protein sequence ID" value="KAK6171729.1"/>
    <property type="molecule type" value="Genomic_DNA"/>
</dbReference>
<keyword evidence="3" id="KW-1185">Reference proteome</keyword>